<accession>A0A0R1R678</accession>
<name>A0A0R1R678_9LACO</name>
<reference evidence="1 2" key="1">
    <citation type="journal article" date="2015" name="Genome Announc.">
        <title>Expanding the biotechnology potential of lactobacilli through comparative genomics of 213 strains and associated genera.</title>
        <authorList>
            <person name="Sun Z."/>
            <person name="Harris H.M."/>
            <person name="McCann A."/>
            <person name="Guo C."/>
            <person name="Argimon S."/>
            <person name="Zhang W."/>
            <person name="Yang X."/>
            <person name="Jeffery I.B."/>
            <person name="Cooney J.C."/>
            <person name="Kagawa T.F."/>
            <person name="Liu W."/>
            <person name="Song Y."/>
            <person name="Salvetti E."/>
            <person name="Wrobel A."/>
            <person name="Rasinkangas P."/>
            <person name="Parkhill J."/>
            <person name="Rea M.C."/>
            <person name="O'Sullivan O."/>
            <person name="Ritari J."/>
            <person name="Douillard F.P."/>
            <person name="Paul Ross R."/>
            <person name="Yang R."/>
            <person name="Briner A.E."/>
            <person name="Felis G.E."/>
            <person name="de Vos W.M."/>
            <person name="Barrangou R."/>
            <person name="Klaenhammer T.R."/>
            <person name="Caufield P.W."/>
            <person name="Cui Y."/>
            <person name="Zhang H."/>
            <person name="O'Toole P.W."/>
        </authorList>
    </citation>
    <scope>NUCLEOTIDE SEQUENCE [LARGE SCALE GENOMIC DNA]</scope>
    <source>
        <strain evidence="1 2">DSM 13343</strain>
    </source>
</reference>
<gene>
    <name evidence="1" type="ORF">FD01_GL002605</name>
</gene>
<comment type="caution">
    <text evidence="1">The sequence shown here is derived from an EMBL/GenBank/DDBJ whole genome shotgun (WGS) entry which is preliminary data.</text>
</comment>
<keyword evidence="2" id="KW-1185">Reference proteome</keyword>
<sequence length="61" mass="6940">MTREELARQKGLAAEIIAKYHGNFAELQTQGTSRELKTFMMYIANNANHLQRVTMGLDDPD</sequence>
<dbReference type="EMBL" id="AZEU01000043">
    <property type="protein sequence ID" value="KRL52217.1"/>
    <property type="molecule type" value="Genomic_DNA"/>
</dbReference>
<organism evidence="1 2">
    <name type="scientific">Lacticaseibacillus manihotivorans DSM 13343 = JCM 12514</name>
    <dbReference type="NCBI Taxonomy" id="1423769"/>
    <lineage>
        <taxon>Bacteria</taxon>
        <taxon>Bacillati</taxon>
        <taxon>Bacillota</taxon>
        <taxon>Bacilli</taxon>
        <taxon>Lactobacillales</taxon>
        <taxon>Lactobacillaceae</taxon>
        <taxon>Lacticaseibacillus</taxon>
    </lineage>
</organism>
<protein>
    <submittedName>
        <fullName evidence="1">Uncharacterized protein</fullName>
    </submittedName>
</protein>
<dbReference type="Proteomes" id="UP000051790">
    <property type="component" value="Unassembled WGS sequence"/>
</dbReference>
<proteinExistence type="predicted"/>
<dbReference type="AlphaFoldDB" id="A0A0R1R678"/>
<evidence type="ECO:0000313" key="2">
    <source>
        <dbReference type="Proteomes" id="UP000051790"/>
    </source>
</evidence>
<dbReference type="PATRIC" id="fig|1423769.4.peg.2811"/>
<dbReference type="RefSeq" id="WP_056962523.1">
    <property type="nucleotide sequence ID" value="NZ_AZEU01000043.1"/>
</dbReference>
<evidence type="ECO:0000313" key="1">
    <source>
        <dbReference type="EMBL" id="KRL52217.1"/>
    </source>
</evidence>
<dbReference type="OrthoDB" id="2328643at2"/>